<dbReference type="Pfam" id="PF00389">
    <property type="entry name" value="2-Hacid_dh"/>
    <property type="match status" value="1"/>
</dbReference>
<dbReference type="Pfam" id="PF02826">
    <property type="entry name" value="2-Hacid_dh_C"/>
    <property type="match status" value="1"/>
</dbReference>
<dbReference type="PANTHER" id="PTHR42789">
    <property type="entry name" value="D-ISOMER SPECIFIC 2-HYDROXYACID DEHYDROGENASE FAMILY PROTEIN (AFU_ORTHOLOGUE AFUA_6G10090)"/>
    <property type="match status" value="1"/>
</dbReference>
<evidence type="ECO:0000259" key="6">
    <source>
        <dbReference type="Pfam" id="PF02826"/>
    </source>
</evidence>
<dbReference type="InterPro" id="IPR036291">
    <property type="entry name" value="NAD(P)-bd_dom_sf"/>
</dbReference>
<protein>
    <submittedName>
        <fullName evidence="7">D-3-phosphoglycerate dehydrogenase</fullName>
        <ecNumber evidence="7">1.1.1.95</ecNumber>
    </submittedName>
</protein>
<evidence type="ECO:0000256" key="1">
    <source>
        <dbReference type="ARBA" id="ARBA00005854"/>
    </source>
</evidence>
<dbReference type="SUPFAM" id="SSF51735">
    <property type="entry name" value="NAD(P)-binding Rossmann-fold domains"/>
    <property type="match status" value="1"/>
</dbReference>
<keyword evidence="3" id="KW-0520">NAD</keyword>
<evidence type="ECO:0000259" key="5">
    <source>
        <dbReference type="Pfam" id="PF00389"/>
    </source>
</evidence>
<evidence type="ECO:0000256" key="3">
    <source>
        <dbReference type="ARBA" id="ARBA00023027"/>
    </source>
</evidence>
<feature type="domain" description="D-isomer specific 2-hydroxyacid dehydrogenase catalytic" evidence="5">
    <location>
        <begin position="31"/>
        <end position="296"/>
    </location>
</feature>
<evidence type="ECO:0000313" key="7">
    <source>
        <dbReference type="EMBL" id="NIJ58722.1"/>
    </source>
</evidence>
<gene>
    <name evidence="7" type="ORF">FHS82_002570</name>
</gene>
<dbReference type="SUPFAM" id="SSF52283">
    <property type="entry name" value="Formate/glycerate dehydrogenase catalytic domain-like"/>
    <property type="match status" value="1"/>
</dbReference>
<dbReference type="Gene3D" id="3.40.50.720">
    <property type="entry name" value="NAD(P)-binding Rossmann-like Domain"/>
    <property type="match status" value="2"/>
</dbReference>
<comment type="caution">
    <text evidence="7">The sequence shown here is derived from an EMBL/GenBank/DDBJ whole genome shotgun (WGS) entry which is preliminary data.</text>
</comment>
<reference evidence="7 8" key="1">
    <citation type="submission" date="2020-03" db="EMBL/GenBank/DDBJ databases">
        <title>Genomic Encyclopedia of Type Strains, Phase IV (KMG-IV): sequencing the most valuable type-strain genomes for metagenomic binning, comparative biology and taxonomic classification.</title>
        <authorList>
            <person name="Goeker M."/>
        </authorList>
    </citation>
    <scope>NUCLEOTIDE SEQUENCE [LARGE SCALE GENOMIC DNA]</scope>
    <source>
        <strain evidence="7 8">DSM 103870</strain>
    </source>
</reference>
<dbReference type="GO" id="GO:0004617">
    <property type="term" value="F:phosphoglycerate dehydrogenase activity"/>
    <property type="evidence" value="ECO:0007669"/>
    <property type="project" value="UniProtKB-EC"/>
</dbReference>
<dbReference type="PANTHER" id="PTHR42789:SF1">
    <property type="entry name" value="D-ISOMER SPECIFIC 2-HYDROXYACID DEHYDROGENASE FAMILY PROTEIN (AFU_ORTHOLOGUE AFUA_6G10090)"/>
    <property type="match status" value="1"/>
</dbReference>
<evidence type="ECO:0000256" key="4">
    <source>
        <dbReference type="RuleBase" id="RU003719"/>
    </source>
</evidence>
<dbReference type="InterPro" id="IPR006139">
    <property type="entry name" value="D-isomer_2_OHA_DH_cat_dom"/>
</dbReference>
<dbReference type="RefSeq" id="WP_166953368.1">
    <property type="nucleotide sequence ID" value="NZ_JAASQI010000005.1"/>
</dbReference>
<name>A0ABX0V162_9HYPH</name>
<accession>A0ABX0V162</accession>
<feature type="domain" description="D-isomer specific 2-hydroxyacid dehydrogenase NAD-binding" evidence="6">
    <location>
        <begin position="112"/>
        <end position="281"/>
    </location>
</feature>
<dbReference type="InterPro" id="IPR050857">
    <property type="entry name" value="D-2-hydroxyacid_DH"/>
</dbReference>
<proteinExistence type="inferred from homology"/>
<evidence type="ECO:0000256" key="2">
    <source>
        <dbReference type="ARBA" id="ARBA00023002"/>
    </source>
</evidence>
<dbReference type="InterPro" id="IPR006140">
    <property type="entry name" value="D-isomer_DH_NAD-bd"/>
</dbReference>
<evidence type="ECO:0000313" key="8">
    <source>
        <dbReference type="Proteomes" id="UP001429580"/>
    </source>
</evidence>
<keyword evidence="2 4" id="KW-0560">Oxidoreductase</keyword>
<keyword evidence="8" id="KW-1185">Reference proteome</keyword>
<comment type="similarity">
    <text evidence="1 4">Belongs to the D-isomer specific 2-hydroxyacid dehydrogenase family.</text>
</comment>
<sequence length="312" mass="33279">MKSKTVYIDCSELMLAALARVKPDYADHVHVNIGDPSGDEVVAIAQNAEVIWNGHTTIDAALLARLPALRRIIFLGSGAASYIDLDTAAARGISVETISGYGDRAVAEHAAALMLSAARQVGRMERDLRRGHWEPLEGMELGGKTLGLIGIGGIGRTFADIGKAFGMEVVVWNRSSLTDDWTAHQRSLDEVLAQADVISLHLALTPETRGFFGTEQFAGMKAGALFINTARAGLVDTAAMIDALQSGRLGHAALDVFDMEPLPKDDPLLALANATLTAHAGFKTREATERLAAKAMALSLMPFRSDVVTGFE</sequence>
<dbReference type="Proteomes" id="UP001429580">
    <property type="component" value="Unassembled WGS sequence"/>
</dbReference>
<dbReference type="EMBL" id="JAASQI010000005">
    <property type="protein sequence ID" value="NIJ58722.1"/>
    <property type="molecule type" value="Genomic_DNA"/>
</dbReference>
<organism evidence="7 8">
    <name type="scientific">Pseudochelatococcus lubricantis</name>
    <dbReference type="NCBI Taxonomy" id="1538102"/>
    <lineage>
        <taxon>Bacteria</taxon>
        <taxon>Pseudomonadati</taxon>
        <taxon>Pseudomonadota</taxon>
        <taxon>Alphaproteobacteria</taxon>
        <taxon>Hyphomicrobiales</taxon>
        <taxon>Chelatococcaceae</taxon>
        <taxon>Pseudochelatococcus</taxon>
    </lineage>
</organism>
<dbReference type="EC" id="1.1.1.95" evidence="7"/>